<dbReference type="Gene3D" id="3.10.350.10">
    <property type="entry name" value="LysM domain"/>
    <property type="match status" value="1"/>
</dbReference>
<keyword evidence="4" id="KW-1185">Reference proteome</keyword>
<protein>
    <submittedName>
        <fullName evidence="3">LysM peptidoglycan-binding domain-containing protein</fullName>
    </submittedName>
</protein>
<name>A0ABT2HM65_9MICC</name>
<feature type="region of interest" description="Disordered" evidence="1">
    <location>
        <begin position="1"/>
        <end position="29"/>
    </location>
</feature>
<evidence type="ECO:0000256" key="1">
    <source>
        <dbReference type="SAM" id="MobiDB-lite"/>
    </source>
</evidence>
<reference evidence="3 4" key="1">
    <citation type="submission" date="2022-04" db="EMBL/GenBank/DDBJ databases">
        <title>Human microbiome associated bacterial genomes.</title>
        <authorList>
            <person name="Sandstrom S."/>
            <person name="Salamzade R."/>
            <person name="Kalan L.R."/>
        </authorList>
    </citation>
    <scope>NUCLEOTIDE SEQUENCE [LARGE SCALE GENOMIC DNA]</scope>
    <source>
        <strain evidence="4">p3-SID767</strain>
    </source>
</reference>
<evidence type="ECO:0000313" key="4">
    <source>
        <dbReference type="Proteomes" id="UP001205046"/>
    </source>
</evidence>
<proteinExistence type="predicted"/>
<dbReference type="Proteomes" id="UP001205046">
    <property type="component" value="Unassembled WGS sequence"/>
</dbReference>
<comment type="caution">
    <text evidence="3">The sequence shown here is derived from an EMBL/GenBank/DDBJ whole genome shotgun (WGS) entry which is preliminary data.</text>
</comment>
<accession>A0ABT2HM65</accession>
<dbReference type="RefSeq" id="WP_260072064.1">
    <property type="nucleotide sequence ID" value="NZ_JALXMO010000001.1"/>
</dbReference>
<sequence>MSPGFLPRRPAPTPRHTGAATRSTDETSTVTVGLEDSLWSIAAEYAGPDASDWEIARIWPHWFTANRQLIGDDPARLRPGTVLTVPPAIR</sequence>
<dbReference type="Pfam" id="PF01476">
    <property type="entry name" value="LysM"/>
    <property type="match status" value="1"/>
</dbReference>
<feature type="compositionally biased region" description="Polar residues" evidence="1">
    <location>
        <begin position="20"/>
        <end position="29"/>
    </location>
</feature>
<organism evidence="3 4">
    <name type="scientific">Nesterenkonia massiliensis</name>
    <dbReference type="NCBI Taxonomy" id="1232429"/>
    <lineage>
        <taxon>Bacteria</taxon>
        <taxon>Bacillati</taxon>
        <taxon>Actinomycetota</taxon>
        <taxon>Actinomycetes</taxon>
        <taxon>Micrococcales</taxon>
        <taxon>Micrococcaceae</taxon>
        <taxon>Nesterenkonia</taxon>
    </lineage>
</organism>
<dbReference type="CDD" id="cd00118">
    <property type="entry name" value="LysM"/>
    <property type="match status" value="1"/>
</dbReference>
<evidence type="ECO:0000313" key="3">
    <source>
        <dbReference type="EMBL" id="MCT1605775.1"/>
    </source>
</evidence>
<dbReference type="InterPro" id="IPR036779">
    <property type="entry name" value="LysM_dom_sf"/>
</dbReference>
<evidence type="ECO:0000259" key="2">
    <source>
        <dbReference type="PROSITE" id="PS51782"/>
    </source>
</evidence>
<gene>
    <name evidence="3" type="ORF">M3B43_00265</name>
</gene>
<feature type="domain" description="LysM" evidence="2">
    <location>
        <begin position="28"/>
        <end position="85"/>
    </location>
</feature>
<dbReference type="EMBL" id="JALXMO010000001">
    <property type="protein sequence ID" value="MCT1605775.1"/>
    <property type="molecule type" value="Genomic_DNA"/>
</dbReference>
<dbReference type="PROSITE" id="PS51782">
    <property type="entry name" value="LYSM"/>
    <property type="match status" value="1"/>
</dbReference>
<dbReference type="InterPro" id="IPR018392">
    <property type="entry name" value="LysM"/>
</dbReference>